<reference evidence="8 9" key="1">
    <citation type="journal article" date="2015" name="Antonie Van Leeuwenhoek">
        <title>Oceanobacillus bengalensis sp. nov., a bacterium isolated from seawater of the Bay of Bengal.</title>
        <authorList>
            <person name="Yongchang O."/>
            <person name="Xiang W."/>
            <person name="Wang G."/>
        </authorList>
    </citation>
    <scope>NUCLEOTIDE SEQUENCE [LARGE SCALE GENOMIC DNA]</scope>
    <source>
        <strain evidence="8 9">MCCC 1K00260</strain>
    </source>
</reference>
<dbReference type="InterPro" id="IPR004477">
    <property type="entry name" value="ComEC_N"/>
</dbReference>
<gene>
    <name evidence="8" type="ORF">D8M05_03010</name>
</gene>
<keyword evidence="3 6" id="KW-0812">Transmembrane</keyword>
<evidence type="ECO:0000256" key="1">
    <source>
        <dbReference type="ARBA" id="ARBA00004651"/>
    </source>
</evidence>
<dbReference type="GO" id="GO:0005886">
    <property type="term" value="C:plasma membrane"/>
    <property type="evidence" value="ECO:0007669"/>
    <property type="project" value="UniProtKB-SubCell"/>
</dbReference>
<dbReference type="PANTHER" id="PTHR30619">
    <property type="entry name" value="DNA INTERNALIZATION/COMPETENCE PROTEIN COMEC/REC2"/>
    <property type="match status" value="1"/>
</dbReference>
<evidence type="ECO:0000256" key="4">
    <source>
        <dbReference type="ARBA" id="ARBA00022989"/>
    </source>
</evidence>
<dbReference type="InterPro" id="IPR001279">
    <property type="entry name" value="Metallo-B-lactamas"/>
</dbReference>
<feature type="transmembrane region" description="Helical" evidence="6">
    <location>
        <begin position="359"/>
        <end position="383"/>
    </location>
</feature>
<name>A0A494Z5Q8_9BACI</name>
<keyword evidence="2" id="KW-1003">Cell membrane</keyword>
<feature type="transmembrane region" description="Helical" evidence="6">
    <location>
        <begin position="296"/>
        <end position="323"/>
    </location>
</feature>
<feature type="transmembrane region" description="Helical" evidence="6">
    <location>
        <begin position="7"/>
        <end position="38"/>
    </location>
</feature>
<keyword evidence="4 6" id="KW-1133">Transmembrane helix</keyword>
<dbReference type="InterPro" id="IPR025405">
    <property type="entry name" value="DUF4131"/>
</dbReference>
<evidence type="ECO:0000313" key="9">
    <source>
        <dbReference type="Proteomes" id="UP000281813"/>
    </source>
</evidence>
<protein>
    <submittedName>
        <fullName evidence="8">DNA internalization-related competence protein ComEC/Rec2</fullName>
    </submittedName>
</protein>
<evidence type="ECO:0000256" key="5">
    <source>
        <dbReference type="ARBA" id="ARBA00023136"/>
    </source>
</evidence>
<sequence>MKGYWHIAALSVVAAAFTVIMHSYLFVFAIIVWLFYLFFSERLGKIPVLVSLTFLLVFPHYIPDVNVPSVISPQQEVESEAFYGEIISEVKVSESKIEFIFEEKKTSNQLLILYFIDKNDLPKDPHNFSLNYGANCTIKGESESPNESRNKGQFNYRDYLLKQNISYQIILRSLGDIHCEGSSFLNRFYKLRLQLINTIKESVSPYTASWLNSLVLGDDTSLDKETVELFQRWGLSHIIAISGTHIGLLLGFLYLLMIKLNLLTREKAQWVVIWILPVYALLAGGEPSVWRASLMVMCFILLSKLKVTYSVTDILSIVFILLILIEPHVIYHVGFQLSFLVTFSILLSKRWIFQTGNGFFQALNISFVSQMIIIPLQFNYFTIFQPLSILLNVIVIPYFSIIVIPFMYVLLPLSILPLPIIRFLDQAFVFIHEYVLSFIHWVDRVADYPWLIGNFSLGFTIVYYVFLLAFMNNIEQKKLNKAWKSGACITIIIFYLALRPYFSPVGTVTMLDIGQGDAFVIELPYRKGVFMIDAGARVSFDEAGATDAVYKQIIKPYLDSRGIQKIDVVFLTHEDADHIGSVSNLLEDKEVGKIVVSEYFELPAEQKQRIQDKVNVEQVTYNTTVNVKGQELAVLGPSQQYSSVNDNSLILYTEIGGLKWLFTGDISDVVERELIKRYPSLHADVLKVAHHGSNTSTNHLYLQHINPEVALIPVGQNNMYGHPSQDVLQLLADEAITTLRSDQQGMIQYRFKAESGTFFSFFP</sequence>
<comment type="caution">
    <text evidence="8">The sequence shown here is derived from an EMBL/GenBank/DDBJ whole genome shotgun (WGS) entry which is preliminary data.</text>
</comment>
<dbReference type="Pfam" id="PF13567">
    <property type="entry name" value="DUF4131"/>
    <property type="match status" value="1"/>
</dbReference>
<dbReference type="InterPro" id="IPR035681">
    <property type="entry name" value="ComA-like_MBL"/>
</dbReference>
<evidence type="ECO:0000256" key="6">
    <source>
        <dbReference type="SAM" id="Phobius"/>
    </source>
</evidence>
<dbReference type="NCBIfam" id="TIGR00360">
    <property type="entry name" value="ComEC_N-term"/>
    <property type="match status" value="1"/>
</dbReference>
<accession>A0A494Z5Q8</accession>
<feature type="transmembrane region" description="Helical" evidence="6">
    <location>
        <begin position="329"/>
        <end position="347"/>
    </location>
</feature>
<keyword evidence="5 6" id="KW-0472">Membrane</keyword>
<dbReference type="CDD" id="cd07731">
    <property type="entry name" value="ComA-like_MBL-fold"/>
    <property type="match status" value="1"/>
</dbReference>
<dbReference type="Proteomes" id="UP000281813">
    <property type="component" value="Unassembled WGS sequence"/>
</dbReference>
<keyword evidence="9" id="KW-1185">Reference proteome</keyword>
<dbReference type="InterPro" id="IPR004797">
    <property type="entry name" value="Competence_ComEC/Rec2"/>
</dbReference>
<feature type="domain" description="Metallo-beta-lactamase" evidence="7">
    <location>
        <begin position="515"/>
        <end position="716"/>
    </location>
</feature>
<evidence type="ECO:0000256" key="2">
    <source>
        <dbReference type="ARBA" id="ARBA00022475"/>
    </source>
</evidence>
<evidence type="ECO:0000313" key="8">
    <source>
        <dbReference type="EMBL" id="RKQ17870.1"/>
    </source>
</evidence>
<evidence type="ECO:0000259" key="7">
    <source>
        <dbReference type="SMART" id="SM00849"/>
    </source>
</evidence>
<dbReference type="Pfam" id="PF00753">
    <property type="entry name" value="Lactamase_B"/>
    <property type="match status" value="1"/>
</dbReference>
<feature type="transmembrane region" description="Helical" evidence="6">
    <location>
        <begin position="234"/>
        <end position="256"/>
    </location>
</feature>
<evidence type="ECO:0000256" key="3">
    <source>
        <dbReference type="ARBA" id="ARBA00022692"/>
    </source>
</evidence>
<proteinExistence type="predicted"/>
<dbReference type="SUPFAM" id="SSF56281">
    <property type="entry name" value="Metallo-hydrolase/oxidoreductase"/>
    <property type="match status" value="1"/>
</dbReference>
<dbReference type="RefSeq" id="WP_121128503.1">
    <property type="nucleotide sequence ID" value="NZ_JBHUFK010000023.1"/>
</dbReference>
<dbReference type="InterPro" id="IPR052159">
    <property type="entry name" value="Competence_DNA_uptake"/>
</dbReference>
<dbReference type="OrthoDB" id="9761531at2"/>
<dbReference type="EMBL" id="RBZO01000003">
    <property type="protein sequence ID" value="RKQ17870.1"/>
    <property type="molecule type" value="Genomic_DNA"/>
</dbReference>
<dbReference type="InterPro" id="IPR036866">
    <property type="entry name" value="RibonucZ/Hydroxyglut_hydro"/>
</dbReference>
<comment type="subcellular location">
    <subcellularLocation>
        <location evidence="1">Cell membrane</location>
        <topology evidence="1">Multi-pass membrane protein</topology>
    </subcellularLocation>
</comment>
<dbReference type="Pfam" id="PF03772">
    <property type="entry name" value="Competence"/>
    <property type="match status" value="1"/>
</dbReference>
<feature type="transmembrane region" description="Helical" evidence="6">
    <location>
        <begin position="389"/>
        <end position="411"/>
    </location>
</feature>
<feature type="transmembrane region" description="Helical" evidence="6">
    <location>
        <begin position="268"/>
        <end position="284"/>
    </location>
</feature>
<feature type="transmembrane region" description="Helical" evidence="6">
    <location>
        <begin position="482"/>
        <end position="502"/>
    </location>
</feature>
<dbReference type="NCBIfam" id="TIGR00361">
    <property type="entry name" value="ComEC_Rec2"/>
    <property type="match status" value="1"/>
</dbReference>
<organism evidence="8 9">
    <name type="scientific">Oceanobacillus bengalensis</name>
    <dbReference type="NCBI Taxonomy" id="1435466"/>
    <lineage>
        <taxon>Bacteria</taxon>
        <taxon>Bacillati</taxon>
        <taxon>Bacillota</taxon>
        <taxon>Bacilli</taxon>
        <taxon>Bacillales</taxon>
        <taxon>Bacillaceae</taxon>
        <taxon>Oceanobacillus</taxon>
    </lineage>
</organism>
<dbReference type="Gene3D" id="3.60.15.10">
    <property type="entry name" value="Ribonuclease Z/Hydroxyacylglutathione hydrolase-like"/>
    <property type="match status" value="1"/>
</dbReference>
<dbReference type="SMART" id="SM00849">
    <property type="entry name" value="Lactamase_B"/>
    <property type="match status" value="1"/>
</dbReference>
<dbReference type="GO" id="GO:0030420">
    <property type="term" value="P:establishment of competence for transformation"/>
    <property type="evidence" value="ECO:0007669"/>
    <property type="project" value="InterPro"/>
</dbReference>
<feature type="transmembrane region" description="Helical" evidence="6">
    <location>
        <begin position="448"/>
        <end position="470"/>
    </location>
</feature>
<dbReference type="PANTHER" id="PTHR30619:SF1">
    <property type="entry name" value="RECOMBINATION PROTEIN 2"/>
    <property type="match status" value="1"/>
</dbReference>
<dbReference type="AlphaFoldDB" id="A0A494Z5Q8"/>